<keyword evidence="5 8" id="KW-0378">Hydrolase</keyword>
<evidence type="ECO:0000256" key="3">
    <source>
        <dbReference type="ARBA" id="ARBA00013085"/>
    </source>
</evidence>
<dbReference type="Gene3D" id="3.20.20.140">
    <property type="entry name" value="Metal-dependent hydrolases"/>
    <property type="match status" value="1"/>
</dbReference>
<organism evidence="10 11">
    <name type="scientific">Rosistilla oblonga</name>
    <dbReference type="NCBI Taxonomy" id="2527990"/>
    <lineage>
        <taxon>Bacteria</taxon>
        <taxon>Pseudomonadati</taxon>
        <taxon>Planctomycetota</taxon>
        <taxon>Planctomycetia</taxon>
        <taxon>Pirellulales</taxon>
        <taxon>Pirellulaceae</taxon>
        <taxon>Rosistilla</taxon>
    </lineage>
</organism>
<dbReference type="AlphaFoldDB" id="A0A518IZZ0"/>
<accession>A0A518IZZ0</accession>
<reference evidence="10 11" key="1">
    <citation type="submission" date="2019-02" db="EMBL/GenBank/DDBJ databases">
        <title>Deep-cultivation of Planctomycetes and their phenomic and genomic characterization uncovers novel biology.</title>
        <authorList>
            <person name="Wiegand S."/>
            <person name="Jogler M."/>
            <person name="Boedeker C."/>
            <person name="Pinto D."/>
            <person name="Vollmers J."/>
            <person name="Rivas-Marin E."/>
            <person name="Kohn T."/>
            <person name="Peeters S.H."/>
            <person name="Heuer A."/>
            <person name="Rast P."/>
            <person name="Oberbeckmann S."/>
            <person name="Bunk B."/>
            <person name="Jeske O."/>
            <person name="Meyerdierks A."/>
            <person name="Storesund J.E."/>
            <person name="Kallscheuer N."/>
            <person name="Luecker S."/>
            <person name="Lage O.M."/>
            <person name="Pohl T."/>
            <person name="Merkel B.J."/>
            <person name="Hornburger P."/>
            <person name="Mueller R.-W."/>
            <person name="Bruemmer F."/>
            <person name="Labrenz M."/>
            <person name="Spormann A.M."/>
            <person name="Op den Camp H."/>
            <person name="Overmann J."/>
            <person name="Amann R."/>
            <person name="Jetten M.S.M."/>
            <person name="Mascher T."/>
            <person name="Medema M.H."/>
            <person name="Devos D.P."/>
            <person name="Kaster A.-K."/>
            <person name="Ovreas L."/>
            <person name="Rohde M."/>
            <person name="Galperin M.Y."/>
            <person name="Jogler C."/>
        </authorList>
    </citation>
    <scope>NUCLEOTIDE SEQUENCE [LARGE SCALE GENOMIC DNA]</scope>
    <source>
        <strain evidence="10 11">Mal33</strain>
    </source>
</reference>
<protein>
    <recommendedName>
        <fullName evidence="3 8">Histidinol-phosphatase</fullName>
        <shortName evidence="8">HolPase</shortName>
        <ecNumber evidence="3 8">3.1.3.15</ecNumber>
    </recommendedName>
</protein>
<evidence type="ECO:0000313" key="10">
    <source>
        <dbReference type="EMBL" id="QDV58664.1"/>
    </source>
</evidence>
<dbReference type="EC" id="3.1.3.15" evidence="3 8"/>
<feature type="domain" description="PHP" evidence="9">
    <location>
        <begin position="49"/>
        <end position="234"/>
    </location>
</feature>
<dbReference type="NCBIfam" id="TIGR01856">
    <property type="entry name" value="hisJ_fam"/>
    <property type="match status" value="1"/>
</dbReference>
<name>A0A518IZZ0_9BACT</name>
<evidence type="ECO:0000256" key="4">
    <source>
        <dbReference type="ARBA" id="ARBA00022605"/>
    </source>
</evidence>
<dbReference type="CDD" id="cd12110">
    <property type="entry name" value="PHP_HisPPase_Hisj_like"/>
    <property type="match status" value="1"/>
</dbReference>
<evidence type="ECO:0000256" key="7">
    <source>
        <dbReference type="ARBA" id="ARBA00049158"/>
    </source>
</evidence>
<comment type="pathway">
    <text evidence="1 8">Amino-acid biosynthesis; L-histidine biosynthesis; L-histidine from 5-phospho-alpha-D-ribose 1-diphosphate: step 8/9.</text>
</comment>
<keyword evidence="6 8" id="KW-0368">Histidine biosynthesis</keyword>
<evidence type="ECO:0000256" key="6">
    <source>
        <dbReference type="ARBA" id="ARBA00023102"/>
    </source>
</evidence>
<evidence type="ECO:0000256" key="2">
    <source>
        <dbReference type="ARBA" id="ARBA00009152"/>
    </source>
</evidence>
<sequence>MSVCPYSAKSLRSARVAAALPAEVYGLIDTKPQSHAFHTAHDNRMLYESHSHTPLCKHAQGTPQEYAAAAHRAGMPGITITCHNPMPDKFSAHVRMEPEQWDEYKRIVAEAAEEWRGKVDVRLGLEADYYPGHVDFVRQQIADNPLSYVIGSVHPQTPEYRRDYRTDNPLQDQITYFNMLADAAETKLFDCISHPDLIKNETPEDWQTERLIDTIASVLDRIAASGTAMELNTSGRYKRITEMNPFPQMLQMIREREIPVVIGADAHVPERVGEGYPEALAILKQAGFDEVVYFVDRQPQGVSIDEALQFAWVK</sequence>
<dbReference type="InterPro" id="IPR004013">
    <property type="entry name" value="PHP_dom"/>
</dbReference>
<dbReference type="InterPro" id="IPR016195">
    <property type="entry name" value="Pol/histidinol_Pase-like"/>
</dbReference>
<dbReference type="Pfam" id="PF02811">
    <property type="entry name" value="PHP"/>
    <property type="match status" value="1"/>
</dbReference>
<dbReference type="SUPFAM" id="SSF89550">
    <property type="entry name" value="PHP domain-like"/>
    <property type="match status" value="1"/>
</dbReference>
<dbReference type="Proteomes" id="UP000316770">
    <property type="component" value="Chromosome"/>
</dbReference>
<gene>
    <name evidence="10" type="primary">hisK</name>
    <name evidence="10" type="ORF">Mal33_46880</name>
</gene>
<dbReference type="GO" id="GO:0000105">
    <property type="term" value="P:L-histidine biosynthetic process"/>
    <property type="evidence" value="ECO:0007669"/>
    <property type="project" value="UniProtKB-UniRule"/>
</dbReference>
<dbReference type="GO" id="GO:0005737">
    <property type="term" value="C:cytoplasm"/>
    <property type="evidence" value="ECO:0007669"/>
    <property type="project" value="TreeGrafter"/>
</dbReference>
<evidence type="ECO:0000313" key="11">
    <source>
        <dbReference type="Proteomes" id="UP000316770"/>
    </source>
</evidence>
<evidence type="ECO:0000256" key="1">
    <source>
        <dbReference type="ARBA" id="ARBA00004970"/>
    </source>
</evidence>
<comment type="similarity">
    <text evidence="2 8">Belongs to the PHP hydrolase family. HisK subfamily.</text>
</comment>
<dbReference type="PANTHER" id="PTHR21039:SF0">
    <property type="entry name" value="HISTIDINOL-PHOSPHATASE"/>
    <property type="match status" value="1"/>
</dbReference>
<evidence type="ECO:0000259" key="9">
    <source>
        <dbReference type="Pfam" id="PF02811"/>
    </source>
</evidence>
<keyword evidence="11" id="KW-1185">Reference proteome</keyword>
<proteinExistence type="inferred from homology"/>
<dbReference type="InterPro" id="IPR010140">
    <property type="entry name" value="Histidinol_P_phosphatase_HisJ"/>
</dbReference>
<evidence type="ECO:0000256" key="5">
    <source>
        <dbReference type="ARBA" id="ARBA00022801"/>
    </source>
</evidence>
<keyword evidence="4 8" id="KW-0028">Amino-acid biosynthesis</keyword>
<dbReference type="PANTHER" id="PTHR21039">
    <property type="entry name" value="HISTIDINOL PHOSPHATASE-RELATED"/>
    <property type="match status" value="1"/>
</dbReference>
<comment type="catalytic activity">
    <reaction evidence="7 8">
        <text>L-histidinol phosphate + H2O = L-histidinol + phosphate</text>
        <dbReference type="Rhea" id="RHEA:14465"/>
        <dbReference type="ChEBI" id="CHEBI:15377"/>
        <dbReference type="ChEBI" id="CHEBI:43474"/>
        <dbReference type="ChEBI" id="CHEBI:57699"/>
        <dbReference type="ChEBI" id="CHEBI:57980"/>
        <dbReference type="EC" id="3.1.3.15"/>
    </reaction>
</comment>
<dbReference type="UniPathway" id="UPA00031">
    <property type="reaction ID" value="UER00013"/>
</dbReference>
<dbReference type="NCBIfam" id="NF005596">
    <property type="entry name" value="PRK07328.1"/>
    <property type="match status" value="1"/>
</dbReference>
<evidence type="ECO:0000256" key="8">
    <source>
        <dbReference type="RuleBase" id="RU366003"/>
    </source>
</evidence>
<dbReference type="EMBL" id="CP036318">
    <property type="protein sequence ID" value="QDV58664.1"/>
    <property type="molecule type" value="Genomic_DNA"/>
</dbReference>
<dbReference type="GO" id="GO:0004401">
    <property type="term" value="F:histidinol-phosphatase activity"/>
    <property type="evidence" value="ECO:0007669"/>
    <property type="project" value="UniProtKB-UniRule"/>
</dbReference>